<evidence type="ECO:0000313" key="2">
    <source>
        <dbReference type="EMBL" id="KNG76164.1"/>
    </source>
</evidence>
<feature type="transmembrane region" description="Helical" evidence="1">
    <location>
        <begin position="99"/>
        <end position="117"/>
    </location>
</feature>
<dbReference type="Proteomes" id="UP000054562">
    <property type="component" value="Unassembled WGS sequence"/>
</dbReference>
<reference evidence="3" key="2">
    <citation type="submission" date="2015-07" db="EMBL/GenBank/DDBJ databases">
        <title>The genome sequence of Plasmodium falciparum IGH-CR14.</title>
        <authorList>
            <consortium name="The Broad Institute Genome Sequencing Platform"/>
            <person name="Volkman S.K."/>
            <person name="Neafsey D.E."/>
            <person name="Dash A.P."/>
            <person name="Chitnis C.E."/>
            <person name="Hartl D.L."/>
            <person name="Young S.K."/>
            <person name="Kodira C.D."/>
            <person name="Zeng Q."/>
            <person name="Koehrsen M."/>
            <person name="Godfrey P."/>
            <person name="Alvarado L."/>
            <person name="Berlin A."/>
            <person name="Borenstein D."/>
            <person name="Chen Z."/>
            <person name="Engels R."/>
            <person name="Freedman E."/>
            <person name="Gellesch M."/>
            <person name="Goldberg J."/>
            <person name="Griggs A."/>
            <person name="Gujja S."/>
            <person name="Heiman D."/>
            <person name="Hepburn T."/>
            <person name="Howarth C."/>
            <person name="Jen D."/>
            <person name="Larson L."/>
            <person name="Lewis B."/>
            <person name="Mehta T."/>
            <person name="Park D."/>
            <person name="Pearson M."/>
            <person name="Roberts A."/>
            <person name="Saif S."/>
            <person name="Shea T."/>
            <person name="Shenoy N."/>
            <person name="Sisk P."/>
            <person name="Stolte C."/>
            <person name="Sykes S."/>
            <person name="Walk T."/>
            <person name="White J."/>
            <person name="Yandava C."/>
            <person name="Wirth D.F."/>
            <person name="Nusbaum C."/>
            <person name="Birren B."/>
        </authorList>
    </citation>
    <scope>NUCLEOTIDE SEQUENCE [LARGE SCALE GENOMIC DNA]</scope>
    <source>
        <strain evidence="3">IGH-CR14</strain>
    </source>
</reference>
<accession>A0A0L1I961</accession>
<protein>
    <recommendedName>
        <fullName evidence="4">Nucleoside transporter 4</fullName>
    </recommendedName>
</protein>
<keyword evidence="1" id="KW-0812">Transmembrane</keyword>
<sequence>MLKKSEEIQIKVIFFFIGLLLSLPSHILINVSFLINHIYKEEIAITVMGFLSGFMIISSFLQLTFEFTSFKWIMICNGLNVFNLLLLLIFVCVMKCSKYYIYGISGIIGFFIGYLYSSCTKYSLLFPLKVNGYMVTGISFSSLFFFAINLIMSYFSIEDGNISSYYNTIYLSIGTIVFIEFIILVCIIFIQYNSPYFKEQKEKIESAQNKKCIEYNGSNDLCEVEKGKNKSSENIQSNNVSMISKCKNKIKNVGKMFNCANIIEGACLIRYYYLCLIPIFFSFFVTSIIYPHMIPNKLKKNVYYKYLFMFLYQLSDLIFHIIVTVYYSAFNFFKQKYVAILCLSRILLLLLSFKIKNLTEASFLYSNTFLSFLIFVIGGTNGSLINISYARISDCFEESNKKTKQIAVASSFCALCLLMSFALAPWFCNAIIHLLLQEGS</sequence>
<gene>
    <name evidence="2" type="ORF">PFMG_02421</name>
</gene>
<dbReference type="EMBL" id="GG665128">
    <property type="protein sequence ID" value="KNG76164.1"/>
    <property type="molecule type" value="Genomic_DNA"/>
</dbReference>
<evidence type="ECO:0000313" key="3">
    <source>
        <dbReference type="Proteomes" id="UP000054562"/>
    </source>
</evidence>
<feature type="transmembrane region" description="Helical" evidence="1">
    <location>
        <begin position="138"/>
        <end position="157"/>
    </location>
</feature>
<feature type="transmembrane region" description="Helical" evidence="1">
    <location>
        <begin position="72"/>
        <end position="93"/>
    </location>
</feature>
<dbReference type="SUPFAM" id="SSF103473">
    <property type="entry name" value="MFS general substrate transporter"/>
    <property type="match status" value="1"/>
</dbReference>
<name>A0A0L1I961_PLAFA</name>
<evidence type="ECO:0000256" key="1">
    <source>
        <dbReference type="SAM" id="Phobius"/>
    </source>
</evidence>
<evidence type="ECO:0008006" key="4">
    <source>
        <dbReference type="Google" id="ProtNLM"/>
    </source>
</evidence>
<feature type="transmembrane region" description="Helical" evidence="1">
    <location>
        <begin position="361"/>
        <end position="385"/>
    </location>
</feature>
<feature type="transmembrane region" description="Helical" evidence="1">
    <location>
        <begin position="271"/>
        <end position="290"/>
    </location>
</feature>
<feature type="transmembrane region" description="Helical" evidence="1">
    <location>
        <begin position="169"/>
        <end position="190"/>
    </location>
</feature>
<proteinExistence type="predicted"/>
<feature type="transmembrane region" description="Helical" evidence="1">
    <location>
        <begin position="406"/>
        <end position="427"/>
    </location>
</feature>
<dbReference type="AlphaFoldDB" id="A0A0L1I961"/>
<feature type="transmembrane region" description="Helical" evidence="1">
    <location>
        <begin position="43"/>
        <end position="65"/>
    </location>
</feature>
<feature type="transmembrane region" description="Helical" evidence="1">
    <location>
        <begin position="310"/>
        <end position="330"/>
    </location>
</feature>
<organism evidence="2 3">
    <name type="scientific">Plasmodium falciparum IGH-CR14</name>
    <dbReference type="NCBI Taxonomy" id="580059"/>
    <lineage>
        <taxon>Eukaryota</taxon>
        <taxon>Sar</taxon>
        <taxon>Alveolata</taxon>
        <taxon>Apicomplexa</taxon>
        <taxon>Aconoidasida</taxon>
        <taxon>Haemosporida</taxon>
        <taxon>Plasmodiidae</taxon>
        <taxon>Plasmodium</taxon>
        <taxon>Plasmodium (Laverania)</taxon>
    </lineage>
</organism>
<reference evidence="3" key="1">
    <citation type="submission" date="2015-07" db="EMBL/GenBank/DDBJ databases">
        <title>Annotation of Plasmodium falciparum IGH-CR14.</title>
        <authorList>
            <consortium name="The Broad Institute Genome Sequencing Platform"/>
            <person name="Volkman S.K."/>
            <person name="Neafsey D.E."/>
            <person name="Dash A.P."/>
            <person name="Chitnis C.E."/>
            <person name="Hartl D.L."/>
            <person name="Young S.K."/>
            <person name="Zeng Q."/>
            <person name="Koehrsen M."/>
            <person name="Alvarado L."/>
            <person name="Berlin A."/>
            <person name="Borenstein D."/>
            <person name="Chapman S.B."/>
            <person name="Chen Z."/>
            <person name="Engels R."/>
            <person name="Freedman E."/>
            <person name="Gellesch M."/>
            <person name="Goldberg J."/>
            <person name="Griggs A."/>
            <person name="Gujja S."/>
            <person name="Heilman E.R."/>
            <person name="Heiman D.I."/>
            <person name="Howarth C."/>
            <person name="Jen D."/>
            <person name="Larson L."/>
            <person name="Mehta T."/>
            <person name="Neiman D."/>
            <person name="Park D."/>
            <person name="Pearson M."/>
            <person name="Roberts A."/>
            <person name="Saif S."/>
            <person name="Shea T."/>
            <person name="Shenoy N."/>
            <person name="Sisk P."/>
            <person name="Stolte C."/>
            <person name="Sykes S."/>
            <person name="Walk T."/>
            <person name="White J."/>
            <person name="Yandava C."/>
            <person name="Haas B."/>
            <person name="Henn M.R."/>
            <person name="Nusbaum C."/>
            <person name="Birren B."/>
        </authorList>
    </citation>
    <scope>NUCLEOTIDE SEQUENCE [LARGE SCALE GENOMIC DNA]</scope>
    <source>
        <strain evidence="3">IGH-CR14</strain>
    </source>
</reference>
<keyword evidence="1" id="KW-0472">Membrane</keyword>
<feature type="transmembrane region" description="Helical" evidence="1">
    <location>
        <begin position="337"/>
        <end position="355"/>
    </location>
</feature>
<feature type="transmembrane region" description="Helical" evidence="1">
    <location>
        <begin position="12"/>
        <end position="31"/>
    </location>
</feature>
<dbReference type="InterPro" id="IPR036259">
    <property type="entry name" value="MFS_trans_sf"/>
</dbReference>
<keyword evidence="1" id="KW-1133">Transmembrane helix</keyword>
<dbReference type="OrthoDB" id="392444at2759"/>